<dbReference type="Proteomes" id="UP000078397">
    <property type="component" value="Unassembled WGS sequence"/>
</dbReference>
<evidence type="ECO:0000313" key="5">
    <source>
        <dbReference type="Proteomes" id="UP000078397"/>
    </source>
</evidence>
<keyword evidence="1" id="KW-0479">Metal-binding</keyword>
<dbReference type="PANTHER" id="PTHR38166:SF1">
    <property type="entry name" value="C2H2-TYPE DOMAIN-CONTAINING PROTEIN"/>
    <property type="match status" value="1"/>
</dbReference>
<dbReference type="PROSITE" id="PS50157">
    <property type="entry name" value="ZINC_FINGER_C2H2_2"/>
    <property type="match status" value="1"/>
</dbReference>
<dbReference type="GO" id="GO:0008270">
    <property type="term" value="F:zinc ion binding"/>
    <property type="evidence" value="ECO:0007669"/>
    <property type="project" value="UniProtKB-KW"/>
</dbReference>
<evidence type="ECO:0000313" key="4">
    <source>
        <dbReference type="EMBL" id="OAQ58617.1"/>
    </source>
</evidence>
<organism evidence="4 5">
    <name type="scientific">Pochonia chlamydosporia 170</name>
    <dbReference type="NCBI Taxonomy" id="1380566"/>
    <lineage>
        <taxon>Eukaryota</taxon>
        <taxon>Fungi</taxon>
        <taxon>Dikarya</taxon>
        <taxon>Ascomycota</taxon>
        <taxon>Pezizomycotina</taxon>
        <taxon>Sordariomycetes</taxon>
        <taxon>Hypocreomycetidae</taxon>
        <taxon>Hypocreales</taxon>
        <taxon>Clavicipitaceae</taxon>
        <taxon>Pochonia</taxon>
    </lineage>
</organism>
<keyword evidence="1" id="KW-0862">Zinc</keyword>
<keyword evidence="1" id="KW-0863">Zinc-finger</keyword>
<feature type="domain" description="C2H2-type" evidence="3">
    <location>
        <begin position="128"/>
        <end position="156"/>
    </location>
</feature>
<accession>A0A179EZI8</accession>
<feature type="compositionally biased region" description="Polar residues" evidence="2">
    <location>
        <begin position="784"/>
        <end position="822"/>
    </location>
</feature>
<reference evidence="4 5" key="1">
    <citation type="journal article" date="2016" name="PLoS Pathog.">
        <title>Biosynthesis of antibiotic leucinostatins in bio-control fungus Purpureocillium lilacinum and their inhibition on phytophthora revealed by genome mining.</title>
        <authorList>
            <person name="Wang G."/>
            <person name="Liu Z."/>
            <person name="Lin R."/>
            <person name="Li E."/>
            <person name="Mao Z."/>
            <person name="Ling J."/>
            <person name="Yang Y."/>
            <person name="Yin W.B."/>
            <person name="Xie B."/>
        </authorList>
    </citation>
    <scope>NUCLEOTIDE SEQUENCE [LARGE SCALE GENOMIC DNA]</scope>
    <source>
        <strain evidence="4">170</strain>
    </source>
</reference>
<sequence length="1177" mass="130827">MASTSIRPSNEDDDGGAAKEVYAGLNVLLRIPTEPAIRRILLSAEPCSLPKLERDSHQVAPYYKATTCDDSGYGDSSCSFSITTASIDNGQSDTVSVNPLNQIGHARNNNPGLRVRTSHKSCPKCKPERCGECNEQFSSQESLLEHFRTVHKTEYLDIVHRCLHSRDEFQKQSFLDQLSRRHEYHAGPADHLDKYVASDGAEAVVSVLSLPDEYLLQGPLGTLCCFHMPLLLRGRLWWLLEAFSAKLGFEAIDIQEKNGSSLAKHWEDALRDAYLKAAMYSTSNFGGEAISQLTARIKKRIRDATEKRNERDNSMCVSDKMRLWESRVEGSKDESAGGKINQHSAPHIHAKTSLAPEYQRLLDTMAYQWLASAVTRQASLNWETSNPENMLDEVRHAILQRLPATLFVYDNSRCEVAVTFRLPWEPIQTRLDQERAKANVGCPLLLDLTVITCTSGDEMQVTTVGQYFRQTWADDGSGLLESLQKWFDHRDESIFATTEMSSPRIQYSRRGSNLFVIINGPSYFMIQCGEQLTWLGSALQTPTPDLRICAPCIMAMGTLDFLIGTKPAPPEDTNSALSLLEQPLQLLHKQSICSRPVVGFPTANRPEGVRGLEIPWNILLTIAEDPNLEPAAGSINSHRLFLGPQITLQLVQVIEGVSLWHIVNHPLTGCNCSDICLQPNQGEKSLPIKFEELAGFRHIINTCDKVSPPAAQSFRTSSSSEVRVPDILTRPWHPEATARRGPDHASETNAEHSNGDDKFSPVVLAVVNRLLAGVRTHMRPNCTAADSDNTNNDASISSTSSPKDTPATSLDTSTGLAFSQKRSVSHRDSEDPDDDPDEDGLRRLPHKTAKRMQEKTQRTFACPFFKFDPVKHKACLSLKLRQVSRVKQHLVRNHVPQFFCPRCLTTFKTRQTYNEHIMQPSGYFCTPNPAGRLDGLSRIQELQLSKKSRHPASSERDKWFVTWAIVFPGHSPPSSPYVDAQLSEDLAVFQEHCLRAGPNLAAEEVVASGVLSVTELTDEARGDILRRAIAAGLNNMINDWSRSQLCPLSPKSSRVSFSVAQEETSPLDIELTATPADSAPENRELSSADFLEQLSSSHQSHLRDELSRTEYQTSSSHEEESVRQDISTAVHNASTQRDQSPQIHSTSNAPECASDTPEWGKILSAGDLGFFEAFDTA</sequence>
<feature type="region of interest" description="Disordered" evidence="2">
    <location>
        <begin position="780"/>
        <end position="852"/>
    </location>
</feature>
<feature type="region of interest" description="Disordered" evidence="2">
    <location>
        <begin position="1064"/>
        <end position="1083"/>
    </location>
</feature>
<comment type="caution">
    <text evidence="4">The sequence shown here is derived from an EMBL/GenBank/DDBJ whole genome shotgun (WGS) entry which is preliminary data.</text>
</comment>
<dbReference type="STRING" id="1380566.A0A179EZI8"/>
<feature type="region of interest" description="Disordered" evidence="2">
    <location>
        <begin position="1094"/>
        <end position="1159"/>
    </location>
</feature>
<dbReference type="AlphaFoldDB" id="A0A179EZI8"/>
<gene>
    <name evidence="4" type="ORF">VFPPC_10330</name>
</gene>
<evidence type="ECO:0000256" key="1">
    <source>
        <dbReference type="PROSITE-ProRule" id="PRU00042"/>
    </source>
</evidence>
<evidence type="ECO:0000256" key="2">
    <source>
        <dbReference type="SAM" id="MobiDB-lite"/>
    </source>
</evidence>
<dbReference type="GeneID" id="28852711"/>
<proteinExistence type="predicted"/>
<dbReference type="PROSITE" id="PS00028">
    <property type="entry name" value="ZINC_FINGER_C2H2_1"/>
    <property type="match status" value="1"/>
</dbReference>
<name>A0A179EZI8_METCM</name>
<dbReference type="SMART" id="SM00355">
    <property type="entry name" value="ZnF_C2H2"/>
    <property type="match status" value="2"/>
</dbReference>
<keyword evidence="5" id="KW-1185">Reference proteome</keyword>
<feature type="compositionally biased region" description="Basic and acidic residues" evidence="2">
    <location>
        <begin position="732"/>
        <end position="757"/>
    </location>
</feature>
<dbReference type="KEGG" id="pchm:VFPPC_10330"/>
<dbReference type="InterPro" id="IPR013087">
    <property type="entry name" value="Znf_C2H2_type"/>
</dbReference>
<dbReference type="RefSeq" id="XP_018136744.1">
    <property type="nucleotide sequence ID" value="XM_018288717.1"/>
</dbReference>
<feature type="region of interest" description="Disordered" evidence="2">
    <location>
        <begin position="709"/>
        <end position="757"/>
    </location>
</feature>
<dbReference type="OrthoDB" id="3521097at2759"/>
<feature type="compositionally biased region" description="Polar residues" evidence="2">
    <location>
        <begin position="1124"/>
        <end position="1149"/>
    </location>
</feature>
<protein>
    <submittedName>
        <fullName evidence="4">C2H2-type zinc finger domain-containing protein</fullName>
    </submittedName>
</protein>
<dbReference type="PANTHER" id="PTHR38166">
    <property type="entry name" value="C2H2-TYPE DOMAIN-CONTAINING PROTEIN-RELATED"/>
    <property type="match status" value="1"/>
</dbReference>
<dbReference type="EMBL" id="LSBJ02000010">
    <property type="protein sequence ID" value="OAQ58617.1"/>
    <property type="molecule type" value="Genomic_DNA"/>
</dbReference>
<evidence type="ECO:0000259" key="3">
    <source>
        <dbReference type="PROSITE" id="PS50157"/>
    </source>
</evidence>